<reference evidence="4" key="1">
    <citation type="submission" date="2018-08" db="EMBL/GenBank/DDBJ databases">
        <authorList>
            <person name="Rodrigo-Torres L."/>
            <person name="Arahal R. D."/>
            <person name="Lucena T."/>
        </authorList>
    </citation>
    <scope>NUCLEOTIDE SEQUENCE [LARGE SCALE GENOMIC DNA]</scope>
    <source>
        <strain evidence="4">CECT 7235</strain>
    </source>
</reference>
<gene>
    <name evidence="3" type="primary">rbn_1</name>
    <name evidence="3" type="ORF">ROE7235_00999</name>
</gene>
<evidence type="ECO:0000313" key="3">
    <source>
        <dbReference type="EMBL" id="SUZ31263.1"/>
    </source>
</evidence>
<keyword evidence="1 3" id="KW-0378">Hydrolase</keyword>
<accession>A0A3B0M669</accession>
<organism evidence="3 4">
    <name type="scientific">Roseinatronobacter ekhonensis</name>
    <dbReference type="NCBI Taxonomy" id="254356"/>
    <lineage>
        <taxon>Bacteria</taxon>
        <taxon>Pseudomonadati</taxon>
        <taxon>Pseudomonadota</taxon>
        <taxon>Alphaproteobacteria</taxon>
        <taxon>Rhodobacterales</taxon>
        <taxon>Paracoccaceae</taxon>
        <taxon>Roseinatronobacter</taxon>
    </lineage>
</organism>
<dbReference type="Pfam" id="PF23023">
    <property type="entry name" value="Anti-Pycsar_Apyc1"/>
    <property type="match status" value="1"/>
</dbReference>
<dbReference type="EC" id="3.1.-.-" evidence="3"/>
<dbReference type="RefSeq" id="WP_121093561.1">
    <property type="nucleotide sequence ID" value="NZ_UIHC01000007.1"/>
</dbReference>
<dbReference type="InterPro" id="IPR036866">
    <property type="entry name" value="RibonucZ/Hydroxyglut_hydro"/>
</dbReference>
<feature type="domain" description="Metallo-beta-lactamase" evidence="2">
    <location>
        <begin position="21"/>
        <end position="222"/>
    </location>
</feature>
<dbReference type="PANTHER" id="PTHR46018:SF2">
    <property type="entry name" value="ZINC PHOSPHODIESTERASE ELAC PROTEIN 1"/>
    <property type="match status" value="1"/>
</dbReference>
<dbReference type="Proteomes" id="UP000272908">
    <property type="component" value="Unassembled WGS sequence"/>
</dbReference>
<dbReference type="Gene3D" id="3.60.15.10">
    <property type="entry name" value="Ribonuclease Z/Hydroxyacylglutathione hydrolase-like"/>
    <property type="match status" value="1"/>
</dbReference>
<protein>
    <submittedName>
        <fullName evidence="3">Ribonuclease BN</fullName>
        <ecNumber evidence="3">3.1.-.-</ecNumber>
    </submittedName>
</protein>
<dbReference type="PANTHER" id="PTHR46018">
    <property type="entry name" value="ZINC PHOSPHODIESTERASE ELAC PROTEIN 1"/>
    <property type="match status" value="1"/>
</dbReference>
<proteinExistence type="predicted"/>
<evidence type="ECO:0000259" key="2">
    <source>
        <dbReference type="SMART" id="SM00849"/>
    </source>
</evidence>
<dbReference type="AlphaFoldDB" id="A0A3B0M669"/>
<name>A0A3B0M669_9RHOB</name>
<dbReference type="CDD" id="cd07719">
    <property type="entry name" value="arylsulfatase_AtsA-like_MBL-fold"/>
    <property type="match status" value="1"/>
</dbReference>
<evidence type="ECO:0000256" key="1">
    <source>
        <dbReference type="ARBA" id="ARBA00022801"/>
    </source>
</evidence>
<dbReference type="SUPFAM" id="SSF56281">
    <property type="entry name" value="Metallo-hydrolase/oxidoreductase"/>
    <property type="match status" value="1"/>
</dbReference>
<evidence type="ECO:0000313" key="4">
    <source>
        <dbReference type="Proteomes" id="UP000272908"/>
    </source>
</evidence>
<sequence>MASVTILGAKGGPAVRKDGAMPTSLLVQMGGAQIVVDCGLGVARGLVQAGVDLRGLSHIVITHLHSDHVLELGPLIHTAWTTGLKTPVHVWGPQGLRAYWDGFLASMAFDCNLRVADEGRPPLGDLVQLHVLEEGAFSIGPVRAQALRVPHPPVEDCFALRLDAEGTSLCLSSDTAYFPPMAELARGADVLLHEAMLPQGVEAIIAKTGMGDKLRAHLANSHTTADKAAQIATRAGVKHLVFYHIIPADDPAFGLPDWQAAIAGHWHGAFTLAHDGLTVEF</sequence>
<dbReference type="InterPro" id="IPR001279">
    <property type="entry name" value="Metallo-B-lactamas"/>
</dbReference>
<dbReference type="OrthoDB" id="9803916at2"/>
<dbReference type="GO" id="GO:0042781">
    <property type="term" value="F:3'-tRNA processing endoribonuclease activity"/>
    <property type="evidence" value="ECO:0007669"/>
    <property type="project" value="TreeGrafter"/>
</dbReference>
<dbReference type="SMART" id="SM00849">
    <property type="entry name" value="Lactamase_B"/>
    <property type="match status" value="1"/>
</dbReference>
<dbReference type="InterPro" id="IPR044094">
    <property type="entry name" value="AtsA-like_MBL-fold"/>
</dbReference>
<keyword evidence="4" id="KW-1185">Reference proteome</keyword>
<dbReference type="EMBL" id="UIHC01000007">
    <property type="protein sequence ID" value="SUZ31263.1"/>
    <property type="molecule type" value="Genomic_DNA"/>
</dbReference>